<protein>
    <recommendedName>
        <fullName evidence="9">TRAP transporter small permease protein</fullName>
    </recommendedName>
</protein>
<feature type="domain" description="Tripartite ATP-independent periplasmic transporters DctQ component" evidence="10">
    <location>
        <begin position="30"/>
        <end position="159"/>
    </location>
</feature>
<evidence type="ECO:0000256" key="6">
    <source>
        <dbReference type="ARBA" id="ARBA00022989"/>
    </source>
</evidence>
<dbReference type="GO" id="GO:0005886">
    <property type="term" value="C:plasma membrane"/>
    <property type="evidence" value="ECO:0007669"/>
    <property type="project" value="UniProtKB-SubCell"/>
</dbReference>
<name>A0A7D4T920_9GAMM</name>
<comment type="subcellular location">
    <subcellularLocation>
        <location evidence="1 9">Cell inner membrane</location>
        <topology evidence="1 9">Multi-pass membrane protein</topology>
    </subcellularLocation>
</comment>
<evidence type="ECO:0000256" key="2">
    <source>
        <dbReference type="ARBA" id="ARBA00022448"/>
    </source>
</evidence>
<dbReference type="EMBL" id="CP054020">
    <property type="protein sequence ID" value="QKI88226.1"/>
    <property type="molecule type" value="Genomic_DNA"/>
</dbReference>
<feature type="transmembrane region" description="Helical" evidence="9">
    <location>
        <begin position="135"/>
        <end position="159"/>
    </location>
</feature>
<evidence type="ECO:0000256" key="9">
    <source>
        <dbReference type="RuleBase" id="RU369079"/>
    </source>
</evidence>
<proteinExistence type="inferred from homology"/>
<sequence length="184" mass="20832">MDKLVQTYLRFHYPFQDIIGRIFAWGVLSLVIITSLVVILRYGFETGSIALQETITYNHAILFMLGISYTYLHDEHVRVDVFYSRYSPQRKQWVNLLGSILFTLPITLFILWSSWDYVSASWAISESSPEGGGLGYVYLLKTLILVMASLLLLQAIAVIGKSWLQLKSSASDGSEEQKLQGGKL</sequence>
<keyword evidence="12" id="KW-1185">Reference proteome</keyword>
<dbReference type="PANTHER" id="PTHR35011">
    <property type="entry name" value="2,3-DIKETO-L-GULONATE TRAP TRANSPORTER SMALL PERMEASE PROTEIN YIAM"/>
    <property type="match status" value="1"/>
</dbReference>
<feature type="transmembrane region" description="Helical" evidence="9">
    <location>
        <begin position="55"/>
        <end position="72"/>
    </location>
</feature>
<evidence type="ECO:0000256" key="1">
    <source>
        <dbReference type="ARBA" id="ARBA00004429"/>
    </source>
</evidence>
<evidence type="ECO:0000256" key="8">
    <source>
        <dbReference type="ARBA" id="ARBA00038436"/>
    </source>
</evidence>
<feature type="transmembrane region" description="Helical" evidence="9">
    <location>
        <begin position="93"/>
        <end position="115"/>
    </location>
</feature>
<keyword evidence="3" id="KW-1003">Cell membrane</keyword>
<evidence type="ECO:0000313" key="12">
    <source>
        <dbReference type="Proteomes" id="UP000504724"/>
    </source>
</evidence>
<evidence type="ECO:0000256" key="3">
    <source>
        <dbReference type="ARBA" id="ARBA00022475"/>
    </source>
</evidence>
<evidence type="ECO:0000256" key="5">
    <source>
        <dbReference type="ARBA" id="ARBA00022692"/>
    </source>
</evidence>
<evidence type="ECO:0000256" key="7">
    <source>
        <dbReference type="ARBA" id="ARBA00023136"/>
    </source>
</evidence>
<dbReference type="Pfam" id="PF04290">
    <property type="entry name" value="DctQ"/>
    <property type="match status" value="1"/>
</dbReference>
<reference evidence="11 12" key="1">
    <citation type="submission" date="2020-05" db="EMBL/GenBank/DDBJ databases">
        <title>Thiomicrorhabdus sediminis sp.nov. and Thiomicrorhabdus xiamenensis sp.nov., novel sulfur-oxidizing bacteria isolated from coastal sediment.</title>
        <authorList>
            <person name="Liu X."/>
        </authorList>
    </citation>
    <scope>NUCLEOTIDE SEQUENCE [LARGE SCALE GENOMIC DNA]</scope>
    <source>
        <strain evidence="11 12">G2</strain>
    </source>
</reference>
<dbReference type="KEGG" id="txa:HQN79_00870"/>
<comment type="subunit">
    <text evidence="9">The complex comprises the extracytoplasmic solute receptor protein and the two transmembrane proteins.</text>
</comment>
<accession>A0A7D4T920</accession>
<dbReference type="AlphaFoldDB" id="A0A7D4T920"/>
<comment type="similarity">
    <text evidence="8 9">Belongs to the TRAP transporter small permease family.</text>
</comment>
<keyword evidence="2 9" id="KW-0813">Transport</keyword>
<dbReference type="InterPro" id="IPR055348">
    <property type="entry name" value="DctQ"/>
</dbReference>
<gene>
    <name evidence="11" type="ORF">HQN79_00870</name>
</gene>
<dbReference type="InterPro" id="IPR007387">
    <property type="entry name" value="TRAP_DctQ"/>
</dbReference>
<evidence type="ECO:0000259" key="10">
    <source>
        <dbReference type="Pfam" id="PF04290"/>
    </source>
</evidence>
<dbReference type="Proteomes" id="UP000504724">
    <property type="component" value="Chromosome"/>
</dbReference>
<dbReference type="PANTHER" id="PTHR35011:SF4">
    <property type="entry name" value="SLL1102 PROTEIN"/>
    <property type="match status" value="1"/>
</dbReference>
<feature type="transmembrane region" description="Helical" evidence="9">
    <location>
        <begin position="21"/>
        <end position="43"/>
    </location>
</feature>
<dbReference type="GO" id="GO:0022857">
    <property type="term" value="F:transmembrane transporter activity"/>
    <property type="evidence" value="ECO:0007669"/>
    <property type="project" value="UniProtKB-UniRule"/>
</dbReference>
<keyword evidence="6 9" id="KW-1133">Transmembrane helix</keyword>
<evidence type="ECO:0000313" key="11">
    <source>
        <dbReference type="EMBL" id="QKI88226.1"/>
    </source>
</evidence>
<comment type="function">
    <text evidence="9">Part of the tripartite ATP-independent periplasmic (TRAP) transport system.</text>
</comment>
<dbReference type="RefSeq" id="WP_173283822.1">
    <property type="nucleotide sequence ID" value="NZ_CP054020.1"/>
</dbReference>
<keyword evidence="5 9" id="KW-0812">Transmembrane</keyword>
<organism evidence="11 12">
    <name type="scientific">Thiomicrorhabdus xiamenensis</name>
    <dbReference type="NCBI Taxonomy" id="2739063"/>
    <lineage>
        <taxon>Bacteria</taxon>
        <taxon>Pseudomonadati</taxon>
        <taxon>Pseudomonadota</taxon>
        <taxon>Gammaproteobacteria</taxon>
        <taxon>Thiotrichales</taxon>
        <taxon>Piscirickettsiaceae</taxon>
        <taxon>Thiomicrorhabdus</taxon>
    </lineage>
</organism>
<keyword evidence="7 9" id="KW-0472">Membrane</keyword>
<keyword evidence="4 9" id="KW-0997">Cell inner membrane</keyword>
<evidence type="ECO:0000256" key="4">
    <source>
        <dbReference type="ARBA" id="ARBA00022519"/>
    </source>
</evidence>